<gene>
    <name evidence="5" type="ORF">SAMD00023353_2100680</name>
</gene>
<evidence type="ECO:0000256" key="3">
    <source>
        <dbReference type="SAM" id="SignalP"/>
    </source>
</evidence>
<dbReference type="InterPro" id="IPR016169">
    <property type="entry name" value="FAD-bd_PCMH_sub2"/>
</dbReference>
<dbReference type="AlphaFoldDB" id="A0A1S8A807"/>
<evidence type="ECO:0000313" key="6">
    <source>
        <dbReference type="Proteomes" id="UP000054516"/>
    </source>
</evidence>
<dbReference type="Proteomes" id="UP000054516">
    <property type="component" value="Unassembled WGS sequence"/>
</dbReference>
<feature type="chain" id="PRO_5012797518" evidence="3">
    <location>
        <begin position="22"/>
        <end position="334"/>
    </location>
</feature>
<feature type="domain" description="FAD linked oxidase N-terminal" evidence="4">
    <location>
        <begin position="196"/>
        <end position="324"/>
    </location>
</feature>
<dbReference type="InterPro" id="IPR006094">
    <property type="entry name" value="Oxid_FAD_bind_N"/>
</dbReference>
<proteinExistence type="inferred from homology"/>
<reference evidence="5" key="1">
    <citation type="submission" date="2016-03" db="EMBL/GenBank/DDBJ databases">
        <title>Draft genome sequence of Rosellinia necatrix.</title>
        <authorList>
            <person name="Kanematsu S."/>
        </authorList>
    </citation>
    <scope>NUCLEOTIDE SEQUENCE [LARGE SCALE GENOMIC DNA]</scope>
    <source>
        <strain evidence="5">W97</strain>
    </source>
</reference>
<dbReference type="EMBL" id="DF977466">
    <property type="protein sequence ID" value="GAW26102.1"/>
    <property type="molecule type" value="Genomic_DNA"/>
</dbReference>
<dbReference type="OrthoDB" id="9983560at2759"/>
<keyword evidence="6" id="KW-1185">Reference proteome</keyword>
<evidence type="ECO:0000259" key="4">
    <source>
        <dbReference type="Pfam" id="PF01565"/>
    </source>
</evidence>
<sequence>MVSRTLARVSLGLALLARGWAQTIIVNNHILPADASTVAPAYALFDASSSNSTADLFPGETRQLTHDVLANLTNMSLTNSGLFAFPNLTAPIRSPESCKNFPGDSVMFPGTITTAVFDLLLGGSLIRTKPFASPCFPDYKNQDSAKCAEITRNWFNDSYIHTNDPTSINAILFQGTTCVPNVVNPFATHCTIGSYPALSVNVTTVAHIQLAVNLARNLNIRLVIKNTGHDFGAKSTGAGSLSLWTHNLKDIRFYEAYEEGSYKGSAFKMGAGVQIFEAYQAARKANVTVIGGEGRTVGITGGYILGGGHSPLSSIYGMGSDQVCFRRPQCLLHN</sequence>
<dbReference type="STRING" id="77044.A0A1S8A807"/>
<protein>
    <submittedName>
        <fullName evidence="5">Putative FAD binding domain-containing protein</fullName>
    </submittedName>
</protein>
<keyword evidence="3" id="KW-0732">Signal</keyword>
<keyword evidence="2" id="KW-0560">Oxidoreductase</keyword>
<feature type="signal peptide" evidence="3">
    <location>
        <begin position="1"/>
        <end position="21"/>
    </location>
</feature>
<dbReference type="GO" id="GO:0016491">
    <property type="term" value="F:oxidoreductase activity"/>
    <property type="evidence" value="ECO:0007669"/>
    <property type="project" value="UniProtKB-KW"/>
</dbReference>
<name>A0A1S8A807_ROSNE</name>
<dbReference type="PANTHER" id="PTHR13878:SF91">
    <property type="entry name" value="FAD BINDING DOMAIN PROTEIN (AFU_ORTHOLOGUE AFUA_6G12070)-RELATED"/>
    <property type="match status" value="1"/>
</dbReference>
<accession>A0A1S8A807</accession>
<dbReference type="OMA" id="HCDPFQP"/>
<evidence type="ECO:0000256" key="2">
    <source>
        <dbReference type="ARBA" id="ARBA00023002"/>
    </source>
</evidence>
<evidence type="ECO:0000313" key="5">
    <source>
        <dbReference type="EMBL" id="GAW26102.1"/>
    </source>
</evidence>
<dbReference type="Gene3D" id="3.30.465.10">
    <property type="match status" value="1"/>
</dbReference>
<dbReference type="PANTHER" id="PTHR13878">
    <property type="entry name" value="GULONOLACTONE OXIDASE"/>
    <property type="match status" value="1"/>
</dbReference>
<dbReference type="SUPFAM" id="SSF56176">
    <property type="entry name" value="FAD-binding/transporter-associated domain-like"/>
    <property type="match status" value="1"/>
</dbReference>
<evidence type="ECO:0000256" key="1">
    <source>
        <dbReference type="ARBA" id="ARBA00005466"/>
    </source>
</evidence>
<dbReference type="Pfam" id="PF01565">
    <property type="entry name" value="FAD_binding_4"/>
    <property type="match status" value="1"/>
</dbReference>
<dbReference type="GO" id="GO:0050660">
    <property type="term" value="F:flavin adenine dinucleotide binding"/>
    <property type="evidence" value="ECO:0007669"/>
    <property type="project" value="InterPro"/>
</dbReference>
<organism evidence="5">
    <name type="scientific">Rosellinia necatrix</name>
    <name type="common">White root-rot fungus</name>
    <dbReference type="NCBI Taxonomy" id="77044"/>
    <lineage>
        <taxon>Eukaryota</taxon>
        <taxon>Fungi</taxon>
        <taxon>Dikarya</taxon>
        <taxon>Ascomycota</taxon>
        <taxon>Pezizomycotina</taxon>
        <taxon>Sordariomycetes</taxon>
        <taxon>Xylariomycetidae</taxon>
        <taxon>Xylariales</taxon>
        <taxon>Xylariaceae</taxon>
        <taxon>Rosellinia</taxon>
    </lineage>
</organism>
<dbReference type="InterPro" id="IPR036318">
    <property type="entry name" value="FAD-bd_PCMH-like_sf"/>
</dbReference>
<dbReference type="InterPro" id="IPR050432">
    <property type="entry name" value="FAD-linked_Oxidoreductases_BP"/>
</dbReference>
<comment type="similarity">
    <text evidence="1">Belongs to the oxygen-dependent FAD-linked oxidoreductase family.</text>
</comment>